<sequence length="140" mass="15928">MLADEGKYFILSKDGRRVRKVSDGGGEAESVALRAEAKSEREHLTLFKLNGGNWEIYFDFDLKYPIGASDLAADELLRIKEGRKWEIYQQETGKEGSHGLYLLSAHGSSGLFWTYNTGIDEISLQPPRKDMEGQLWRIEE</sequence>
<protein>
    <submittedName>
        <fullName evidence="1">Uncharacterized protein</fullName>
    </submittedName>
</protein>
<proteinExistence type="predicted"/>
<comment type="caution">
    <text evidence="1">The sequence shown here is derived from an EMBL/GenBank/DDBJ whole genome shotgun (WGS) entry which is preliminary data.</text>
</comment>
<accession>A0A8H7LQJ0</accession>
<dbReference type="EMBL" id="JACYCD010000128">
    <property type="protein sequence ID" value="KAF8702189.1"/>
    <property type="molecule type" value="Genomic_DNA"/>
</dbReference>
<feature type="non-terminal residue" evidence="1">
    <location>
        <position position="140"/>
    </location>
</feature>
<dbReference type="AlphaFoldDB" id="A0A8H7LQJ0"/>
<gene>
    <name evidence="1" type="ORF">RHS03_06406</name>
</gene>
<evidence type="ECO:0000313" key="2">
    <source>
        <dbReference type="Proteomes" id="UP000602905"/>
    </source>
</evidence>
<dbReference type="Proteomes" id="UP000602905">
    <property type="component" value="Unassembled WGS sequence"/>
</dbReference>
<name>A0A8H7LQJ0_9AGAM</name>
<reference evidence="1" key="1">
    <citation type="submission" date="2020-09" db="EMBL/GenBank/DDBJ databases">
        <title>Comparative genome analyses of four rice-infecting Rhizoctonia solani isolates reveal extensive enrichment of homogalacturonan modification genes.</title>
        <authorList>
            <person name="Lee D.-Y."/>
            <person name="Jeon J."/>
            <person name="Kim K.-T."/>
            <person name="Cheong K."/>
            <person name="Song H."/>
            <person name="Choi G."/>
            <person name="Ko J."/>
            <person name="Opiyo S.O."/>
            <person name="Zuo S."/>
            <person name="Madhav S."/>
            <person name="Lee Y.-H."/>
            <person name="Wang G.-L."/>
        </authorList>
    </citation>
    <scope>NUCLEOTIDE SEQUENCE</scope>
    <source>
        <strain evidence="1">AG1-IA WGL</strain>
    </source>
</reference>
<evidence type="ECO:0000313" key="1">
    <source>
        <dbReference type="EMBL" id="KAF8702189.1"/>
    </source>
</evidence>
<organism evidence="1 2">
    <name type="scientific">Rhizoctonia solani</name>
    <dbReference type="NCBI Taxonomy" id="456999"/>
    <lineage>
        <taxon>Eukaryota</taxon>
        <taxon>Fungi</taxon>
        <taxon>Dikarya</taxon>
        <taxon>Basidiomycota</taxon>
        <taxon>Agaricomycotina</taxon>
        <taxon>Agaricomycetes</taxon>
        <taxon>Cantharellales</taxon>
        <taxon>Ceratobasidiaceae</taxon>
        <taxon>Rhizoctonia</taxon>
    </lineage>
</organism>